<reference evidence="1 2" key="1">
    <citation type="journal article" date="2014" name="Genome Announc.">
        <title>Draft genome sequence of Sclerotinia borealis, a psychrophilic plant pathogenic fungus.</title>
        <authorList>
            <person name="Mardanov A.V."/>
            <person name="Beletsky A.V."/>
            <person name="Kadnikov V.V."/>
            <person name="Ignatov A.N."/>
            <person name="Ravin N.V."/>
        </authorList>
    </citation>
    <scope>NUCLEOTIDE SEQUENCE [LARGE SCALE GENOMIC DNA]</scope>
    <source>
        <strain evidence="2">F-4157</strain>
    </source>
</reference>
<comment type="caution">
    <text evidence="1">The sequence shown here is derived from an EMBL/GenBank/DDBJ whole genome shotgun (WGS) entry which is preliminary data.</text>
</comment>
<evidence type="ECO:0000313" key="2">
    <source>
        <dbReference type="Proteomes" id="UP000019487"/>
    </source>
</evidence>
<dbReference type="HOGENOM" id="CLU_1886955_0_0_1"/>
<keyword evidence="2" id="KW-1185">Reference proteome</keyword>
<gene>
    <name evidence="1" type="ORF">SBOR_8444</name>
</gene>
<dbReference type="EMBL" id="AYSA01000534">
    <property type="protein sequence ID" value="ESZ91170.1"/>
    <property type="molecule type" value="Genomic_DNA"/>
</dbReference>
<dbReference type="OrthoDB" id="3472523at2759"/>
<evidence type="ECO:0000313" key="1">
    <source>
        <dbReference type="EMBL" id="ESZ91170.1"/>
    </source>
</evidence>
<accession>W9C9B7</accession>
<dbReference type="Proteomes" id="UP000019487">
    <property type="component" value="Unassembled WGS sequence"/>
</dbReference>
<proteinExistence type="predicted"/>
<name>W9C9B7_SCLBF</name>
<dbReference type="AlphaFoldDB" id="W9C9B7"/>
<organism evidence="1 2">
    <name type="scientific">Sclerotinia borealis (strain F-4128)</name>
    <dbReference type="NCBI Taxonomy" id="1432307"/>
    <lineage>
        <taxon>Eukaryota</taxon>
        <taxon>Fungi</taxon>
        <taxon>Dikarya</taxon>
        <taxon>Ascomycota</taxon>
        <taxon>Pezizomycotina</taxon>
        <taxon>Leotiomycetes</taxon>
        <taxon>Helotiales</taxon>
        <taxon>Sclerotiniaceae</taxon>
        <taxon>Sclerotinia</taxon>
    </lineage>
</organism>
<sequence length="135" mass="15624">MDFSDGMTDLDIHNVNDKRLRDSQNDPVLWAAIKKIRDHAIKVMEDFDRFLNTKITDPWELPGEKTFKYWENLKPTLGLLCLFDDSPNGKFERSQDISPPRLCWVVIDADLSCHMDGAPLHKYKGLAQMFDGAPW</sequence>
<protein>
    <submittedName>
        <fullName evidence="1">Uncharacterized protein</fullName>
    </submittedName>
</protein>